<sequence>MQLAYFLGHKKDGERKWLQRDLVRRLSSSARSQLVCMQASWQSCKNPRPWRLRQISTVYSLPCNHQDKRAREERCAGTTPRASCIEEEGEPVISSSSGYSAA</sequence>
<organism evidence="1 2">
    <name type="scientific">Trachymyrmex cornetzi</name>
    <dbReference type="NCBI Taxonomy" id="471704"/>
    <lineage>
        <taxon>Eukaryota</taxon>
        <taxon>Metazoa</taxon>
        <taxon>Ecdysozoa</taxon>
        <taxon>Arthropoda</taxon>
        <taxon>Hexapoda</taxon>
        <taxon>Insecta</taxon>
        <taxon>Pterygota</taxon>
        <taxon>Neoptera</taxon>
        <taxon>Endopterygota</taxon>
        <taxon>Hymenoptera</taxon>
        <taxon>Apocrita</taxon>
        <taxon>Aculeata</taxon>
        <taxon>Formicoidea</taxon>
        <taxon>Formicidae</taxon>
        <taxon>Myrmicinae</taxon>
        <taxon>Trachymyrmex</taxon>
    </lineage>
</organism>
<proteinExistence type="predicted"/>
<dbReference type="EMBL" id="KQ979433">
    <property type="protein sequence ID" value="KYN21549.1"/>
    <property type="molecule type" value="Genomic_DNA"/>
</dbReference>
<dbReference type="Proteomes" id="UP000078492">
    <property type="component" value="Unassembled WGS sequence"/>
</dbReference>
<name>A0A151J9I0_9HYME</name>
<gene>
    <name evidence="1" type="ORF">ALC57_06026</name>
</gene>
<protein>
    <submittedName>
        <fullName evidence="1">Uncharacterized protein</fullName>
    </submittedName>
</protein>
<dbReference type="AlphaFoldDB" id="A0A151J9I0"/>
<accession>A0A151J9I0</accession>
<evidence type="ECO:0000313" key="2">
    <source>
        <dbReference type="Proteomes" id="UP000078492"/>
    </source>
</evidence>
<reference evidence="1 2" key="1">
    <citation type="submission" date="2015-09" db="EMBL/GenBank/DDBJ databases">
        <title>Trachymyrmex cornetzi WGS genome.</title>
        <authorList>
            <person name="Nygaard S."/>
            <person name="Hu H."/>
            <person name="Boomsma J."/>
            <person name="Zhang G."/>
        </authorList>
    </citation>
    <scope>NUCLEOTIDE SEQUENCE [LARGE SCALE GENOMIC DNA]</scope>
    <source>
        <strain evidence="1">Tcor2-1</strain>
        <tissue evidence="1">Whole body</tissue>
    </source>
</reference>
<evidence type="ECO:0000313" key="1">
    <source>
        <dbReference type="EMBL" id="KYN21549.1"/>
    </source>
</evidence>
<keyword evidence="2" id="KW-1185">Reference proteome</keyword>